<evidence type="ECO:0000313" key="1">
    <source>
        <dbReference type="EMBL" id="BAA18070.1"/>
    </source>
</evidence>
<sequence>MGITSKIFGMFDKLDDIIYAPVKLATDWASEPLRRWEYQREIGKINIDAENKQKEKEYNLNLELKRQEADIDLQIKKETEIVRIIAEIEECRKDSEFERMKAVSEAMMRLQRELTQLNVDAINMIGSIQLGLRKQAQDLVYERTIKYKELQDAAMQEAMKDLMRIEKEFGDNELSKKILINAVDQRLANIINTAHNFLLELNSDIKLLNQNIDILTSSGQKFIERHLSQFHSLGFSKEEIKKLRSSNTEVSN</sequence>
<protein>
    <submittedName>
        <fullName evidence="1">Sll1241 protein</fullName>
    </submittedName>
</protein>
<gene>
    <name evidence="1" type="ordered locus">sll1241</name>
</gene>
<dbReference type="PhylomeDB" id="P73999"/>
<organism evidence="1 2">
    <name type="scientific">Synechocystis sp. (strain ATCC 27184 / PCC 6803 / Kazusa)</name>
    <dbReference type="NCBI Taxonomy" id="1111708"/>
    <lineage>
        <taxon>Bacteria</taxon>
        <taxon>Bacillati</taxon>
        <taxon>Cyanobacteriota</taxon>
        <taxon>Cyanophyceae</taxon>
        <taxon>Synechococcales</taxon>
        <taxon>Merismopediaceae</taxon>
        <taxon>Synechocystis</taxon>
    </lineage>
</organism>
<dbReference type="EMBL" id="BA000022">
    <property type="protein sequence ID" value="BAA18070.1"/>
    <property type="molecule type" value="Genomic_DNA"/>
</dbReference>
<dbReference type="IntAct" id="P73999">
    <property type="interactions" value="2"/>
</dbReference>
<dbReference type="AlphaFoldDB" id="P73999"/>
<dbReference type="PIR" id="S75509">
    <property type="entry name" value="S75509"/>
</dbReference>
<dbReference type="PaxDb" id="1148-1653154"/>
<accession>P73999</accession>
<dbReference type="InParanoid" id="P73999"/>
<keyword evidence="2" id="KW-1185">Reference proteome</keyword>
<reference evidence="1 2" key="1">
    <citation type="journal article" date="1995" name="DNA Res.">
        <title>Sequence analysis of the genome of the unicellular cyanobacterium Synechocystis sp. strain PCC6803. I. Sequence features in the 1 Mb region from map positions 64% to 92% of the genome.</title>
        <authorList>
            <person name="Kaneko T."/>
            <person name="Tanaka A."/>
            <person name="Sato S."/>
            <person name="Kotani H."/>
            <person name="Sazuka T."/>
            <person name="Miyajima N."/>
            <person name="Sugiura M."/>
            <person name="Tabata S."/>
        </authorList>
    </citation>
    <scope>NUCLEOTIDE SEQUENCE [LARGE SCALE GENOMIC DNA]</scope>
    <source>
        <strain evidence="2">ATCC 27184 / PCC 6803 / Kazusa</strain>
    </source>
</reference>
<dbReference type="Proteomes" id="UP000001425">
    <property type="component" value="Chromosome"/>
</dbReference>
<proteinExistence type="predicted"/>
<name>P73999_SYNY3</name>
<dbReference type="KEGG" id="syn:sll1241"/>
<dbReference type="STRING" id="1148.gene:10498941"/>
<reference evidence="1 2" key="2">
    <citation type="journal article" date="1996" name="DNA Res.">
        <title>Sequence analysis of the genome of the unicellular cyanobacterium Synechocystis sp. strain PCC6803. II. Sequence determination of the entire genome and assignment of potential protein-coding regions.</title>
        <authorList>
            <person name="Kaneko T."/>
            <person name="Sato S."/>
            <person name="Kotani H."/>
            <person name="Tanaka A."/>
            <person name="Asamizu E."/>
            <person name="Nakamura Y."/>
            <person name="Miyajima N."/>
            <person name="Hirosawa M."/>
            <person name="Sugiura M."/>
            <person name="Sasamoto S."/>
            <person name="Kimura T."/>
            <person name="Hosouchi T."/>
            <person name="Matsuno A."/>
            <person name="Muraki A."/>
            <person name="Nakazaki N."/>
            <person name="Naruo K."/>
            <person name="Okumura S."/>
            <person name="Shimpo S."/>
            <person name="Takeuchi C."/>
            <person name="Wada T."/>
            <person name="Watanabe A."/>
            <person name="Yamada M."/>
            <person name="Yasuda M."/>
            <person name="Tabata S."/>
        </authorList>
    </citation>
    <scope>NUCLEOTIDE SEQUENCE [LARGE SCALE GENOMIC DNA]</scope>
    <source>
        <strain evidence="2">ATCC 27184 / PCC 6803 / Kazusa</strain>
    </source>
</reference>
<dbReference type="EnsemblBacteria" id="BAA18070">
    <property type="protein sequence ID" value="BAA18070"/>
    <property type="gene ID" value="BAA18070"/>
</dbReference>
<dbReference type="eggNOG" id="ENOG50304GN">
    <property type="taxonomic scope" value="Bacteria"/>
</dbReference>
<evidence type="ECO:0000313" key="2">
    <source>
        <dbReference type="Proteomes" id="UP000001425"/>
    </source>
</evidence>